<accession>A0A0A9H7T7</accession>
<evidence type="ECO:0000313" key="1">
    <source>
        <dbReference type="EMBL" id="JAE30916.1"/>
    </source>
</evidence>
<dbReference type="EMBL" id="GBRH01166980">
    <property type="protein sequence ID" value="JAE30916.1"/>
    <property type="molecule type" value="Transcribed_RNA"/>
</dbReference>
<name>A0A0A9H7T7_ARUDO</name>
<protein>
    <submittedName>
        <fullName evidence="1">Uncharacterized protein</fullName>
    </submittedName>
</protein>
<dbReference type="AlphaFoldDB" id="A0A0A9H7T7"/>
<proteinExistence type="predicted"/>
<reference evidence="1" key="1">
    <citation type="submission" date="2014-09" db="EMBL/GenBank/DDBJ databases">
        <authorList>
            <person name="Magalhaes I.L.F."/>
            <person name="Oliveira U."/>
            <person name="Santos F.R."/>
            <person name="Vidigal T.H.D.A."/>
            <person name="Brescovit A.D."/>
            <person name="Santos A.J."/>
        </authorList>
    </citation>
    <scope>NUCLEOTIDE SEQUENCE</scope>
    <source>
        <tissue evidence="1">Shoot tissue taken approximately 20 cm above the soil surface</tissue>
    </source>
</reference>
<sequence length="31" mass="3655">MFLRVPYHSWNLYSSAAKFDLLLVCKHAGTW</sequence>
<organism evidence="1">
    <name type="scientific">Arundo donax</name>
    <name type="common">Giant reed</name>
    <name type="synonym">Donax arundinaceus</name>
    <dbReference type="NCBI Taxonomy" id="35708"/>
    <lineage>
        <taxon>Eukaryota</taxon>
        <taxon>Viridiplantae</taxon>
        <taxon>Streptophyta</taxon>
        <taxon>Embryophyta</taxon>
        <taxon>Tracheophyta</taxon>
        <taxon>Spermatophyta</taxon>
        <taxon>Magnoliopsida</taxon>
        <taxon>Liliopsida</taxon>
        <taxon>Poales</taxon>
        <taxon>Poaceae</taxon>
        <taxon>PACMAD clade</taxon>
        <taxon>Arundinoideae</taxon>
        <taxon>Arundineae</taxon>
        <taxon>Arundo</taxon>
    </lineage>
</organism>
<reference evidence="1" key="2">
    <citation type="journal article" date="2015" name="Data Brief">
        <title>Shoot transcriptome of the giant reed, Arundo donax.</title>
        <authorList>
            <person name="Barrero R.A."/>
            <person name="Guerrero F.D."/>
            <person name="Moolhuijzen P."/>
            <person name="Goolsby J.A."/>
            <person name="Tidwell J."/>
            <person name="Bellgard S.E."/>
            <person name="Bellgard M.I."/>
        </authorList>
    </citation>
    <scope>NUCLEOTIDE SEQUENCE</scope>
    <source>
        <tissue evidence="1">Shoot tissue taken approximately 20 cm above the soil surface</tissue>
    </source>
</reference>